<comment type="caution">
    <text evidence="6">The sequence shown here is derived from an EMBL/GenBank/DDBJ whole genome shotgun (WGS) entry which is preliminary data.</text>
</comment>
<dbReference type="AlphaFoldDB" id="A0A5J4YV53"/>
<comment type="function">
    <text evidence="5">Subunit of the V0 complex of vacuolar(H+)-ATPase (V-ATPase), a multisubunit enzyme composed of a peripheral complex (V1) that hydrolyzes ATP and a membrane integral complex (V0) that translocates protons. V-ATPase is responsible for acidifying and maintaining the pH of intracellular compartments and in some cell types, is targeted to the plasma membrane, where it is responsible for acidifying the extracellular environment.</text>
</comment>
<dbReference type="InterPro" id="IPR036079">
    <property type="entry name" value="ATPase_csu/dsu_sf"/>
</dbReference>
<dbReference type="Gene3D" id="1.10.132.50">
    <property type="entry name" value="ATP synthase (C/AC39) subunit, domain 3"/>
    <property type="match status" value="1"/>
</dbReference>
<dbReference type="OMA" id="MTYGYMI"/>
<evidence type="ECO:0000256" key="5">
    <source>
        <dbReference type="PIRNR" id="PIRNR018497"/>
    </source>
</evidence>
<dbReference type="OrthoDB" id="10250083at2759"/>
<keyword evidence="3 5" id="KW-0375">Hydrogen ion transport</keyword>
<dbReference type="GO" id="GO:0033179">
    <property type="term" value="C:proton-transporting V-type ATPase, V0 domain"/>
    <property type="evidence" value="ECO:0007669"/>
    <property type="project" value="InterPro"/>
</dbReference>
<reference evidence="7" key="1">
    <citation type="journal article" date="2019" name="Nat. Commun.">
        <title>Expansion of phycobilisome linker gene families in mesophilic red algae.</title>
        <authorList>
            <person name="Lee J."/>
            <person name="Kim D."/>
            <person name="Bhattacharya D."/>
            <person name="Yoon H.S."/>
        </authorList>
    </citation>
    <scope>NUCLEOTIDE SEQUENCE [LARGE SCALE GENOMIC DNA]</scope>
    <source>
        <strain evidence="7">CCMP 1328</strain>
    </source>
</reference>
<accession>A0A5J4YV53</accession>
<dbReference type="InterPro" id="IPR044911">
    <property type="entry name" value="V-type_ATPase_csu/dsu_dom_3"/>
</dbReference>
<dbReference type="FunFam" id="1.20.1690.10:FF:000003">
    <property type="entry name" value="V-type proton ATPase subunit"/>
    <property type="match status" value="1"/>
</dbReference>
<keyword evidence="4 5" id="KW-0406">Ion transport</keyword>
<keyword evidence="2 5" id="KW-0813">Transport</keyword>
<evidence type="ECO:0000313" key="6">
    <source>
        <dbReference type="EMBL" id="KAA8494840.1"/>
    </source>
</evidence>
<gene>
    <name evidence="6" type="ORF">FVE85_3081</name>
</gene>
<dbReference type="PANTHER" id="PTHR11028">
    <property type="entry name" value="VACUOLAR ATP SYNTHASE SUBUNIT AC39"/>
    <property type="match status" value="1"/>
</dbReference>
<protein>
    <recommendedName>
        <fullName evidence="5">V-type proton ATPase subunit</fullName>
    </recommendedName>
</protein>
<name>A0A5J4YV53_PORPP</name>
<sequence>MAPGGMIGFNVDDGFLEAIVRGFRAGVLTSVDYVNLTQCETLEDLRMHLSGTDYGGFLANEPAPLSTAIIAELATKKFVDEFRSIHVQAVEPLKSFMDYLCYPYMIDNMVLLITGTLQNRDISELLDKCHPLGTFDSMASMSIATTPEELYREIIVDTPLAPYFVDCVSMEDLTDINVEIIRNTLYKAYLEDFYAFCARMGGSTAETMCEILEFEADRRAINITLNSFGTALSKDERARLYPNIGVLIPEGMFKLSRADDPQMVASAIDGYPTYRALFQEASENQEKSLEDLFFTREVALCRNTFEMQFHYGIFYAFLKLKEQEVRNITWIAECISQKQRRKINNYIPIW</sequence>
<keyword evidence="7" id="KW-1185">Reference proteome</keyword>
<dbReference type="Gene3D" id="1.20.1690.10">
    <property type="entry name" value="V-type ATP synthase subunit C domain"/>
    <property type="match status" value="2"/>
</dbReference>
<evidence type="ECO:0000256" key="3">
    <source>
        <dbReference type="ARBA" id="ARBA00022781"/>
    </source>
</evidence>
<evidence type="ECO:0000256" key="4">
    <source>
        <dbReference type="ARBA" id="ARBA00023065"/>
    </source>
</evidence>
<dbReference type="InterPro" id="IPR002843">
    <property type="entry name" value="ATPase_V0-cplx_csu/dsu"/>
</dbReference>
<evidence type="ECO:0000313" key="7">
    <source>
        <dbReference type="Proteomes" id="UP000324585"/>
    </source>
</evidence>
<dbReference type="Pfam" id="PF01992">
    <property type="entry name" value="vATP-synt_AC39"/>
    <property type="match status" value="1"/>
</dbReference>
<dbReference type="SUPFAM" id="SSF103486">
    <property type="entry name" value="V-type ATP synthase subunit C"/>
    <property type="match status" value="1"/>
</dbReference>
<proteinExistence type="inferred from homology"/>
<dbReference type="InterPro" id="IPR035067">
    <property type="entry name" value="V-type_ATPase_csu/dsu"/>
</dbReference>
<dbReference type="InterPro" id="IPR016727">
    <property type="entry name" value="ATPase_V0-cplx_dsu"/>
</dbReference>
<dbReference type="Proteomes" id="UP000324585">
    <property type="component" value="Unassembled WGS sequence"/>
</dbReference>
<dbReference type="FunFam" id="1.20.1690.10:FF:000001">
    <property type="entry name" value="V-type proton ATPase subunit"/>
    <property type="match status" value="1"/>
</dbReference>
<dbReference type="PIRSF" id="PIRSF018497">
    <property type="entry name" value="V-ATP_synth_D"/>
    <property type="match status" value="1"/>
</dbReference>
<dbReference type="EMBL" id="VRMN01000004">
    <property type="protein sequence ID" value="KAA8494840.1"/>
    <property type="molecule type" value="Genomic_DNA"/>
</dbReference>
<comment type="subunit">
    <text evidence="5">V-ATPase is a heteromultimeric enzyme made up of two complexes: the ATP-hydrolytic V1 complex and the proton translocation V0 complex.</text>
</comment>
<comment type="similarity">
    <text evidence="1 5">Belongs to the V-ATPase V0D/AC39 subunit family.</text>
</comment>
<evidence type="ECO:0000256" key="2">
    <source>
        <dbReference type="ARBA" id="ARBA00022448"/>
    </source>
</evidence>
<organism evidence="6 7">
    <name type="scientific">Porphyridium purpureum</name>
    <name type="common">Red alga</name>
    <name type="synonym">Porphyridium cruentum</name>
    <dbReference type="NCBI Taxonomy" id="35688"/>
    <lineage>
        <taxon>Eukaryota</taxon>
        <taxon>Rhodophyta</taxon>
        <taxon>Bangiophyceae</taxon>
        <taxon>Porphyridiales</taxon>
        <taxon>Porphyridiaceae</taxon>
        <taxon>Porphyridium</taxon>
    </lineage>
</organism>
<evidence type="ECO:0000256" key="1">
    <source>
        <dbReference type="ARBA" id="ARBA00006709"/>
    </source>
</evidence>
<dbReference type="GO" id="GO:0046961">
    <property type="term" value="F:proton-transporting ATPase activity, rotational mechanism"/>
    <property type="evidence" value="ECO:0007669"/>
    <property type="project" value="InterPro"/>
</dbReference>